<gene>
    <name evidence="1" type="ORF">GCM10010315_59560</name>
</gene>
<dbReference type="Gene3D" id="2.10.230.10">
    <property type="entry name" value="Heat shock protein DnaJ, cysteine-rich domain"/>
    <property type="match status" value="1"/>
</dbReference>
<organism evidence="1 2">
    <name type="scientific">Streptomyces luteosporeus</name>
    <dbReference type="NCBI Taxonomy" id="173856"/>
    <lineage>
        <taxon>Bacteria</taxon>
        <taxon>Bacillati</taxon>
        <taxon>Actinomycetota</taxon>
        <taxon>Actinomycetes</taxon>
        <taxon>Kitasatosporales</taxon>
        <taxon>Streptomycetaceae</taxon>
        <taxon>Streptomyces</taxon>
    </lineage>
</organism>
<dbReference type="Proteomes" id="UP001500886">
    <property type="component" value="Unassembled WGS sequence"/>
</dbReference>
<keyword evidence="2" id="KW-1185">Reference proteome</keyword>
<name>A0ABN3U948_9ACTN</name>
<dbReference type="RefSeq" id="WP_344439956.1">
    <property type="nucleotide sequence ID" value="NZ_BAAASL010000034.1"/>
</dbReference>
<sequence>MSSGQGLPPEKECDDCGGEGSVVWEAYDGGRVTTSCSSCGGTGTVLA</sequence>
<reference evidence="1 2" key="1">
    <citation type="journal article" date="2019" name="Int. J. Syst. Evol. Microbiol.">
        <title>The Global Catalogue of Microorganisms (GCM) 10K type strain sequencing project: providing services to taxonomists for standard genome sequencing and annotation.</title>
        <authorList>
            <consortium name="The Broad Institute Genomics Platform"/>
            <consortium name="The Broad Institute Genome Sequencing Center for Infectious Disease"/>
            <person name="Wu L."/>
            <person name="Ma J."/>
        </authorList>
    </citation>
    <scope>NUCLEOTIDE SEQUENCE [LARGE SCALE GENOMIC DNA]</scope>
    <source>
        <strain evidence="1 2">JCM 4542</strain>
    </source>
</reference>
<dbReference type="EMBL" id="BAAASL010000034">
    <property type="protein sequence ID" value="GAA2726095.1"/>
    <property type="molecule type" value="Genomic_DNA"/>
</dbReference>
<accession>A0ABN3U948</accession>
<dbReference type="InterPro" id="IPR036410">
    <property type="entry name" value="HSP_DnaJ_Cys-rich_dom_sf"/>
</dbReference>
<evidence type="ECO:0000313" key="2">
    <source>
        <dbReference type="Proteomes" id="UP001500886"/>
    </source>
</evidence>
<protein>
    <recommendedName>
        <fullName evidence="3">Molecular chaperone DnaJ</fullName>
    </recommendedName>
</protein>
<proteinExistence type="predicted"/>
<dbReference type="SUPFAM" id="SSF57938">
    <property type="entry name" value="DnaJ/Hsp40 cysteine-rich domain"/>
    <property type="match status" value="1"/>
</dbReference>
<evidence type="ECO:0000313" key="1">
    <source>
        <dbReference type="EMBL" id="GAA2726095.1"/>
    </source>
</evidence>
<comment type="caution">
    <text evidence="1">The sequence shown here is derived from an EMBL/GenBank/DDBJ whole genome shotgun (WGS) entry which is preliminary data.</text>
</comment>
<evidence type="ECO:0008006" key="3">
    <source>
        <dbReference type="Google" id="ProtNLM"/>
    </source>
</evidence>